<name>A0A0F0CMG7_9BACT</name>
<reference evidence="2 3" key="1">
    <citation type="submission" date="2015-02" db="EMBL/GenBank/DDBJ databases">
        <title>Single-cell genomics of uncultivated deep-branching MTB reveals a conserved set of magnetosome genes.</title>
        <authorList>
            <person name="Kolinko S."/>
            <person name="Richter M."/>
            <person name="Glockner F.O."/>
            <person name="Brachmann A."/>
            <person name="Schuler D."/>
        </authorList>
    </citation>
    <scope>NUCLEOTIDE SEQUENCE [LARGE SCALE GENOMIC DNA]</scope>
    <source>
        <strain evidence="2">SKK-01</strain>
    </source>
</reference>
<sequence length="95" mass="10216">MGAGKNFLSGCGSVYSFILFFSLSAGAGDTNKKCEWLGVKQEWAPNISAGTAFLTKYIWRGQNVGNDPVMQPDATISKWGLSASIWGNYDTGVND</sequence>
<feature type="non-terminal residue" evidence="2">
    <location>
        <position position="95"/>
    </location>
</feature>
<evidence type="ECO:0000313" key="3">
    <source>
        <dbReference type="Proteomes" id="UP000033428"/>
    </source>
</evidence>
<accession>A0A0F0CMG7</accession>
<feature type="signal peptide" evidence="1">
    <location>
        <begin position="1"/>
        <end position="27"/>
    </location>
</feature>
<keyword evidence="1" id="KW-0732">Signal</keyword>
<keyword evidence="3" id="KW-1185">Reference proteome</keyword>
<feature type="chain" id="PRO_5002437184" evidence="1">
    <location>
        <begin position="28"/>
        <end position="95"/>
    </location>
</feature>
<comment type="caution">
    <text evidence="2">The sequence shown here is derived from an EMBL/GenBank/DDBJ whole genome shotgun (WGS) entry which is preliminary data.</text>
</comment>
<gene>
    <name evidence="2" type="ORF">OMAG_001589</name>
</gene>
<organism evidence="2 3">
    <name type="scientific">Candidatus Omnitrophus magneticus</name>
    <dbReference type="NCBI Taxonomy" id="1609969"/>
    <lineage>
        <taxon>Bacteria</taxon>
        <taxon>Pseudomonadati</taxon>
        <taxon>Candidatus Omnitrophota</taxon>
        <taxon>Candidatus Omnitrophus</taxon>
    </lineage>
</organism>
<dbReference type="EMBL" id="JYNY01000334">
    <property type="protein sequence ID" value="KJJ84543.1"/>
    <property type="molecule type" value="Genomic_DNA"/>
</dbReference>
<protein>
    <submittedName>
        <fullName evidence="2">Secreted protein</fullName>
    </submittedName>
</protein>
<proteinExistence type="predicted"/>
<evidence type="ECO:0000313" key="2">
    <source>
        <dbReference type="EMBL" id="KJJ84543.1"/>
    </source>
</evidence>
<dbReference type="Proteomes" id="UP000033428">
    <property type="component" value="Unassembled WGS sequence"/>
</dbReference>
<evidence type="ECO:0000256" key="1">
    <source>
        <dbReference type="SAM" id="SignalP"/>
    </source>
</evidence>
<dbReference type="AlphaFoldDB" id="A0A0F0CMG7"/>